<dbReference type="Proteomes" id="UP001605036">
    <property type="component" value="Unassembled WGS sequence"/>
</dbReference>
<dbReference type="EMBL" id="JBHFFA010000004">
    <property type="protein sequence ID" value="KAL2629055.1"/>
    <property type="molecule type" value="Genomic_DNA"/>
</dbReference>
<evidence type="ECO:0000313" key="1">
    <source>
        <dbReference type="EMBL" id="KAL2629055.1"/>
    </source>
</evidence>
<gene>
    <name evidence="1" type="ORF">R1flu_013741</name>
</gene>
<comment type="caution">
    <text evidence="1">The sequence shown here is derived from an EMBL/GenBank/DDBJ whole genome shotgun (WGS) entry which is preliminary data.</text>
</comment>
<name>A0ABD1YEG7_9MARC</name>
<evidence type="ECO:0000313" key="2">
    <source>
        <dbReference type="Proteomes" id="UP001605036"/>
    </source>
</evidence>
<protein>
    <submittedName>
        <fullName evidence="1">Uncharacterized protein</fullName>
    </submittedName>
</protein>
<sequence>MRVGKLKSKSLLSPAAFENSWCAADSGPLTKVFKVEKDPRLRVGSRSNILQWHLQGLPSLLVTVPRPTSLQIRDA</sequence>
<accession>A0ABD1YEG7</accession>
<proteinExistence type="predicted"/>
<dbReference type="AlphaFoldDB" id="A0ABD1YEG7"/>
<organism evidence="1 2">
    <name type="scientific">Riccia fluitans</name>
    <dbReference type="NCBI Taxonomy" id="41844"/>
    <lineage>
        <taxon>Eukaryota</taxon>
        <taxon>Viridiplantae</taxon>
        <taxon>Streptophyta</taxon>
        <taxon>Embryophyta</taxon>
        <taxon>Marchantiophyta</taxon>
        <taxon>Marchantiopsida</taxon>
        <taxon>Marchantiidae</taxon>
        <taxon>Marchantiales</taxon>
        <taxon>Ricciaceae</taxon>
        <taxon>Riccia</taxon>
    </lineage>
</organism>
<reference evidence="1 2" key="1">
    <citation type="submission" date="2024-09" db="EMBL/GenBank/DDBJ databases">
        <title>Chromosome-scale assembly of Riccia fluitans.</title>
        <authorList>
            <person name="Paukszto L."/>
            <person name="Sawicki J."/>
            <person name="Karawczyk K."/>
            <person name="Piernik-Szablinska J."/>
            <person name="Szczecinska M."/>
            <person name="Mazdziarz M."/>
        </authorList>
    </citation>
    <scope>NUCLEOTIDE SEQUENCE [LARGE SCALE GENOMIC DNA]</scope>
    <source>
        <strain evidence="1">Rf_01</strain>
        <tissue evidence="1">Aerial parts of the thallus</tissue>
    </source>
</reference>
<keyword evidence="2" id="KW-1185">Reference proteome</keyword>